<organism evidence="1 2">
    <name type="scientific">Streptosporangium algeriense</name>
    <dbReference type="NCBI Taxonomy" id="1682748"/>
    <lineage>
        <taxon>Bacteria</taxon>
        <taxon>Bacillati</taxon>
        <taxon>Actinomycetota</taxon>
        <taxon>Actinomycetes</taxon>
        <taxon>Streptosporangiales</taxon>
        <taxon>Streptosporangiaceae</taxon>
        <taxon>Streptosporangium</taxon>
    </lineage>
</organism>
<evidence type="ECO:0008006" key="3">
    <source>
        <dbReference type="Google" id="ProtNLM"/>
    </source>
</evidence>
<dbReference type="EMBL" id="JBHTHX010001443">
    <property type="protein sequence ID" value="MFD0888681.1"/>
    <property type="molecule type" value="Genomic_DNA"/>
</dbReference>
<evidence type="ECO:0000313" key="1">
    <source>
        <dbReference type="EMBL" id="MFD0888681.1"/>
    </source>
</evidence>
<sequence>MTAIYVLDVPEFAPLADAAAAEDLVVTRRGGYIRLAAQGPITVRRAGTGLVDAVWFSALTGGYTGVLDRFDQDRIRVVPDGR</sequence>
<gene>
    <name evidence="1" type="ORF">ACFQ08_29445</name>
</gene>
<dbReference type="Proteomes" id="UP001597024">
    <property type="component" value="Unassembled WGS sequence"/>
</dbReference>
<proteinExistence type="predicted"/>
<name>A0ABW3E0T0_9ACTN</name>
<protein>
    <recommendedName>
        <fullName evidence="3">DUF397 domain-containing protein</fullName>
    </recommendedName>
</protein>
<keyword evidence="2" id="KW-1185">Reference proteome</keyword>
<comment type="caution">
    <text evidence="1">The sequence shown here is derived from an EMBL/GenBank/DDBJ whole genome shotgun (WGS) entry which is preliminary data.</text>
</comment>
<reference evidence="2" key="1">
    <citation type="journal article" date="2019" name="Int. J. Syst. Evol. Microbiol.">
        <title>The Global Catalogue of Microorganisms (GCM) 10K type strain sequencing project: providing services to taxonomists for standard genome sequencing and annotation.</title>
        <authorList>
            <consortium name="The Broad Institute Genomics Platform"/>
            <consortium name="The Broad Institute Genome Sequencing Center for Infectious Disease"/>
            <person name="Wu L."/>
            <person name="Ma J."/>
        </authorList>
    </citation>
    <scope>NUCLEOTIDE SEQUENCE [LARGE SCALE GENOMIC DNA]</scope>
    <source>
        <strain evidence="2">CCUG 62974</strain>
    </source>
</reference>
<evidence type="ECO:0000313" key="2">
    <source>
        <dbReference type="Proteomes" id="UP001597024"/>
    </source>
</evidence>
<accession>A0ABW3E0T0</accession>